<dbReference type="OrthoDB" id="2739782at2"/>
<gene>
    <name evidence="2" type="ORF">EDM56_01405</name>
</gene>
<proteinExistence type="predicted"/>
<protein>
    <submittedName>
        <fullName evidence="2">DUF3886 domain-containing protein</fullName>
    </submittedName>
</protein>
<evidence type="ECO:0000256" key="1">
    <source>
        <dbReference type="SAM" id="MobiDB-lite"/>
    </source>
</evidence>
<feature type="region of interest" description="Disordered" evidence="1">
    <location>
        <begin position="1"/>
        <end position="26"/>
    </location>
</feature>
<dbReference type="InterPro" id="IPR024980">
    <property type="entry name" value="DUF3886"/>
</dbReference>
<reference evidence="2 3" key="1">
    <citation type="submission" date="2018-10" db="EMBL/GenBank/DDBJ databases">
        <title>Phylogenomics of Brevibacillus.</title>
        <authorList>
            <person name="Dunlap C."/>
        </authorList>
    </citation>
    <scope>NUCLEOTIDE SEQUENCE [LARGE SCALE GENOMIC DNA]</scope>
    <source>
        <strain evidence="2 3">JCM 15716</strain>
    </source>
</reference>
<evidence type="ECO:0000313" key="2">
    <source>
        <dbReference type="EMBL" id="RNB92551.1"/>
    </source>
</evidence>
<dbReference type="RefSeq" id="WP_122916256.1">
    <property type="nucleotide sequence ID" value="NZ_RHHQ01000003.1"/>
</dbReference>
<dbReference type="EMBL" id="RHHQ01000003">
    <property type="protein sequence ID" value="RNB92551.1"/>
    <property type="molecule type" value="Genomic_DNA"/>
</dbReference>
<feature type="compositionally biased region" description="Basic and acidic residues" evidence="1">
    <location>
        <begin position="45"/>
        <end position="71"/>
    </location>
</feature>
<comment type="caution">
    <text evidence="2">The sequence shown here is derived from an EMBL/GenBank/DDBJ whole genome shotgun (WGS) entry which is preliminary data.</text>
</comment>
<dbReference type="Pfam" id="PF13025">
    <property type="entry name" value="DUF3886"/>
    <property type="match status" value="1"/>
</dbReference>
<evidence type="ECO:0000313" key="3">
    <source>
        <dbReference type="Proteomes" id="UP000271031"/>
    </source>
</evidence>
<name>A0A3M8DZ84_9BACL</name>
<keyword evidence="3" id="KW-1185">Reference proteome</keyword>
<organism evidence="2 3">
    <name type="scientific">Brevibacillus fluminis</name>
    <dbReference type="NCBI Taxonomy" id="511487"/>
    <lineage>
        <taxon>Bacteria</taxon>
        <taxon>Bacillati</taxon>
        <taxon>Bacillota</taxon>
        <taxon>Bacilli</taxon>
        <taxon>Bacillales</taxon>
        <taxon>Paenibacillaceae</taxon>
        <taxon>Brevibacillus</taxon>
    </lineage>
</organism>
<dbReference type="AlphaFoldDB" id="A0A3M8DZ84"/>
<sequence>MAKKQANNRKPQTAATTAEQAPMTLKDMLGEAALAKLKQAERDLKNEVERAAQEEQEARRREKEEREKNKSFGELLDEYDKKSGGKFS</sequence>
<accession>A0A3M8DZ84</accession>
<feature type="compositionally biased region" description="Basic and acidic residues" evidence="1">
    <location>
        <begin position="78"/>
        <end position="88"/>
    </location>
</feature>
<dbReference type="Proteomes" id="UP000271031">
    <property type="component" value="Unassembled WGS sequence"/>
</dbReference>
<feature type="region of interest" description="Disordered" evidence="1">
    <location>
        <begin position="45"/>
        <end position="88"/>
    </location>
</feature>